<comment type="catalytic activity">
    <reaction evidence="8">
        <text>a D-alpha-amino acid + O2 + H2O = a 2-oxocarboxylate + H2O2 + NH4(+)</text>
        <dbReference type="Rhea" id="RHEA:21816"/>
        <dbReference type="ChEBI" id="CHEBI:15377"/>
        <dbReference type="ChEBI" id="CHEBI:15379"/>
        <dbReference type="ChEBI" id="CHEBI:16240"/>
        <dbReference type="ChEBI" id="CHEBI:28938"/>
        <dbReference type="ChEBI" id="CHEBI:35179"/>
        <dbReference type="ChEBI" id="CHEBI:59871"/>
        <dbReference type="EC" id="1.4.3.3"/>
    </reaction>
    <physiologicalReaction direction="left-to-right" evidence="8">
        <dbReference type="Rhea" id="RHEA:21817"/>
    </physiologicalReaction>
</comment>
<dbReference type="GO" id="GO:0046416">
    <property type="term" value="P:D-amino acid metabolic process"/>
    <property type="evidence" value="ECO:0007669"/>
    <property type="project" value="InterPro"/>
</dbReference>
<dbReference type="PANTHER" id="PTHR11530:SF11">
    <property type="entry name" value="D-ASPARTATE OXIDASE"/>
    <property type="match status" value="1"/>
</dbReference>
<accession>H8L688</accession>
<evidence type="ECO:0000256" key="1">
    <source>
        <dbReference type="ARBA" id="ARBA00001974"/>
    </source>
</evidence>
<dbReference type="Pfam" id="PF01266">
    <property type="entry name" value="DAO"/>
    <property type="match status" value="1"/>
</dbReference>
<dbReference type="RefSeq" id="WP_014402939.1">
    <property type="nucleotide sequence ID" value="NC_017033.1"/>
</dbReference>
<dbReference type="EMBL" id="CP003350">
    <property type="protein sequence ID" value="AFC85934.1"/>
    <property type="molecule type" value="Genomic_DNA"/>
</dbReference>
<dbReference type="GO" id="GO:0003884">
    <property type="term" value="F:D-amino-acid oxidase activity"/>
    <property type="evidence" value="ECO:0007669"/>
    <property type="project" value="UniProtKB-EC"/>
</dbReference>
<keyword evidence="3" id="KW-0285">Flavoprotein</keyword>
<evidence type="ECO:0000313" key="11">
    <source>
        <dbReference type="Proteomes" id="UP000005234"/>
    </source>
</evidence>
<proteinExistence type="inferred from homology"/>
<name>H8L688_FRAAD</name>
<comment type="similarity">
    <text evidence="2">Belongs to the DAMOX/DASOX family.</text>
</comment>
<keyword evidence="11" id="KW-1185">Reference proteome</keyword>
<dbReference type="PANTHER" id="PTHR11530">
    <property type="entry name" value="D-AMINO ACID OXIDASE"/>
    <property type="match status" value="1"/>
</dbReference>
<dbReference type="GO" id="GO:0071949">
    <property type="term" value="F:FAD binding"/>
    <property type="evidence" value="ECO:0007669"/>
    <property type="project" value="InterPro"/>
</dbReference>
<dbReference type="SUPFAM" id="SSF51971">
    <property type="entry name" value="Nucleotide-binding domain"/>
    <property type="match status" value="1"/>
</dbReference>
<dbReference type="Gene3D" id="3.50.50.60">
    <property type="entry name" value="FAD/NAD(P)-binding domain"/>
    <property type="match status" value="1"/>
</dbReference>
<keyword evidence="5" id="KW-0560">Oxidoreductase</keyword>
<dbReference type="STRING" id="767434.Fraau_1515"/>
<reference evidence="10" key="1">
    <citation type="submission" date="2012-02" db="EMBL/GenBank/DDBJ databases">
        <title>The complete genome of Frateuria aurantia DSM 6220.</title>
        <authorList>
            <consortium name="US DOE Joint Genome Institute (JGI-PGF)"/>
            <person name="Lucas S."/>
            <person name="Copeland A."/>
            <person name="Lapidus A."/>
            <person name="Glavina del Rio T."/>
            <person name="Dalin E."/>
            <person name="Tice H."/>
            <person name="Bruce D."/>
            <person name="Goodwin L."/>
            <person name="Pitluck S."/>
            <person name="Peters L."/>
            <person name="Ovchinnikova G."/>
            <person name="Teshima H."/>
            <person name="Kyrpides N."/>
            <person name="Mavromatis K."/>
            <person name="Ivanova N."/>
            <person name="Brettin T."/>
            <person name="Detter J.C."/>
            <person name="Han C."/>
            <person name="Larimer F."/>
            <person name="Land M."/>
            <person name="Hauser L."/>
            <person name="Markowitz V."/>
            <person name="Cheng J.-F."/>
            <person name="Hugenholtz P."/>
            <person name="Woyke T."/>
            <person name="Wu D."/>
            <person name="Brambilla E."/>
            <person name="Klenk H.-P."/>
            <person name="Eisen J.A."/>
        </authorList>
    </citation>
    <scope>NUCLEOTIDE SEQUENCE</scope>
    <source>
        <strain evidence="10">DSM 6220</strain>
    </source>
</reference>
<evidence type="ECO:0000256" key="3">
    <source>
        <dbReference type="ARBA" id="ARBA00022630"/>
    </source>
</evidence>
<evidence type="ECO:0000256" key="5">
    <source>
        <dbReference type="ARBA" id="ARBA00023002"/>
    </source>
</evidence>
<dbReference type="Gene3D" id="3.30.9.10">
    <property type="entry name" value="D-Amino Acid Oxidase, subunit A, domain 2"/>
    <property type="match status" value="1"/>
</dbReference>
<evidence type="ECO:0000256" key="6">
    <source>
        <dbReference type="ARBA" id="ARBA00039101"/>
    </source>
</evidence>
<feature type="domain" description="FAD dependent oxidoreductase" evidence="9">
    <location>
        <begin position="10"/>
        <end position="320"/>
    </location>
</feature>
<evidence type="ECO:0000313" key="10">
    <source>
        <dbReference type="EMBL" id="AFC85934.1"/>
    </source>
</evidence>
<protein>
    <recommendedName>
        <fullName evidence="7">D-amino-acid oxidase</fullName>
        <ecNumber evidence="6">1.4.3.3</ecNumber>
    </recommendedName>
</protein>
<evidence type="ECO:0000256" key="8">
    <source>
        <dbReference type="ARBA" id="ARBA00049547"/>
    </source>
</evidence>
<dbReference type="eggNOG" id="COG0665">
    <property type="taxonomic scope" value="Bacteria"/>
</dbReference>
<evidence type="ECO:0000256" key="7">
    <source>
        <dbReference type="ARBA" id="ARBA00039751"/>
    </source>
</evidence>
<dbReference type="EC" id="1.4.3.3" evidence="6"/>
<organism evidence="10 11">
    <name type="scientific">Frateuria aurantia (strain ATCC 33424 / DSM 6220 / KCTC 2777 / LMG 1558 / NBRC 3245 / NCIMB 13370)</name>
    <name type="common">Acetobacter aurantius</name>
    <dbReference type="NCBI Taxonomy" id="767434"/>
    <lineage>
        <taxon>Bacteria</taxon>
        <taxon>Pseudomonadati</taxon>
        <taxon>Pseudomonadota</taxon>
        <taxon>Gammaproteobacteria</taxon>
        <taxon>Lysobacterales</taxon>
        <taxon>Rhodanobacteraceae</taxon>
        <taxon>Frateuria</taxon>
    </lineage>
</organism>
<dbReference type="Proteomes" id="UP000005234">
    <property type="component" value="Chromosome"/>
</dbReference>
<evidence type="ECO:0000256" key="2">
    <source>
        <dbReference type="ARBA" id="ARBA00006730"/>
    </source>
</evidence>
<dbReference type="OrthoDB" id="9790035at2"/>
<evidence type="ECO:0000256" key="4">
    <source>
        <dbReference type="ARBA" id="ARBA00022827"/>
    </source>
</evidence>
<sequence length="331" mass="35581">MSSGRSRGEVAVLGAGVAGLTAAAALQARDYTVTVYERGDQVGREACSWWAGGMLAPYCEAATAEPEVLSQGLPAADWWSAHGAEVWRGGTLVLAQARDRAELESFALRSEGHQWLDGAGVAALEPDLAGRAQRGLWYPDEAHVDPRQALPALARWLAGRGVRFELGQTVDGGALPDACIVDCRGLAAREDLPGLRGVRGEMILIRSRDLRLQRPIRLLHPRTPLYLIPRSDGLIMLGATSVESDHGGPVTVRSAMELLGAAMCLHPALGEAEIVEFGSGVRPAFAGNMPRLIRQGRITYFNGLYRHGYLLSPWYAEQLACQLGDAQGVVR</sequence>
<dbReference type="InterPro" id="IPR023209">
    <property type="entry name" value="DAO"/>
</dbReference>
<dbReference type="InterPro" id="IPR036188">
    <property type="entry name" value="FAD/NAD-bd_sf"/>
</dbReference>
<comment type="cofactor">
    <cofactor evidence="1">
        <name>FAD</name>
        <dbReference type="ChEBI" id="CHEBI:57692"/>
    </cofactor>
</comment>
<evidence type="ECO:0000259" key="9">
    <source>
        <dbReference type="Pfam" id="PF01266"/>
    </source>
</evidence>
<dbReference type="InterPro" id="IPR006076">
    <property type="entry name" value="FAD-dep_OxRdtase"/>
</dbReference>
<keyword evidence="4" id="KW-0274">FAD</keyword>
<dbReference type="HOGENOM" id="CLU_007884_1_0_6"/>
<dbReference type="KEGG" id="fau:Fraau_1515"/>
<dbReference type="SUPFAM" id="SSF54373">
    <property type="entry name" value="FAD-linked reductases, C-terminal domain"/>
    <property type="match status" value="1"/>
</dbReference>
<gene>
    <name evidence="10" type="ordered locus">Fraau_1515</name>
</gene>
<dbReference type="AlphaFoldDB" id="H8L688"/>